<dbReference type="Pfam" id="PF12905">
    <property type="entry name" value="Glyco_hydro_101"/>
    <property type="match status" value="1"/>
</dbReference>
<evidence type="ECO:0000313" key="10">
    <source>
        <dbReference type="Proteomes" id="UP000325411"/>
    </source>
</evidence>
<dbReference type="EC" id="3.2.1.97" evidence="8"/>
<dbReference type="InterPro" id="IPR014718">
    <property type="entry name" value="GH-type_carb-bd"/>
</dbReference>
<feature type="domain" description="Endo-alpha-N-acetylgalactosaminidase" evidence="1">
    <location>
        <begin position="325"/>
        <end position="618"/>
    </location>
</feature>
<dbReference type="InterPro" id="IPR040633">
    <property type="entry name" value="Gal_mutarotas_3"/>
</dbReference>
<dbReference type="Gene3D" id="2.60.120.260">
    <property type="entry name" value="Galactose-binding domain-like"/>
    <property type="match status" value="2"/>
</dbReference>
<dbReference type="InterPro" id="IPR025706">
    <property type="entry name" value="Endoa_GalNAc"/>
</dbReference>
<name>A0A5M9H0E4_9BACI</name>
<evidence type="ECO:0000313" key="8">
    <source>
        <dbReference type="EMBL" id="SME27324.1"/>
    </source>
</evidence>
<dbReference type="InterPro" id="IPR013780">
    <property type="entry name" value="Glyco_hydro_b"/>
</dbReference>
<evidence type="ECO:0000259" key="1">
    <source>
        <dbReference type="Pfam" id="PF12905"/>
    </source>
</evidence>
<keyword evidence="8" id="KW-0378">Hydrolase</keyword>
<evidence type="ECO:0000259" key="5">
    <source>
        <dbReference type="Pfam" id="PF21466"/>
    </source>
</evidence>
<sequence>MKKSKRKFKRKIATLVTSCVVGSTCFTNGSLIQAEGTTDTKQTKQAENQIISQSPNAVISSNQMNVLVDVNFPRVIQYDLKSGNGAGKTFYGQTETLNTILINDVAVKPKVKTKVSSEKVVYEMTVIDTPNNISAVITAELAVKENILEFNITKIVDNKIVKTIEIPNHNLISVNNSQKNAVLDGVQMSTNTRINGDRQVKVDESLITKDEEQKGYMYAFLSTDELSASIWSNTENSLAKKLTPDSYAAKTDAQRITATATTNSTGKKTLGLSSTFWTYQKSEGHRKEDGTLELKDGTVNKVDEMPSVKVIITADANDDKKINWQDGAIAYRKIMNEPLGAEKVPDLVGYRVNMNFGSQAQNPFLMALDGVKKFYLNTDGLGQSILLKGYGSEGHDSGHLNYADIGTRIGGAKDMKALLTKGKEYGASFGVHVNASETYPESKYFQEDRLLKNPDGTYKYGWNWIDQGININADYDLRNGRAQRFKDLYDVLGGKKNDLDFIYVDVWGNGQSGDNSTWPSRQLSKEINSLGWRLGSEWGYANEYDSTFQHWAADLTYGGYTLKGINSTITRFIKNHQKDAWIGNYPKYGGDADAPLLGGYSMKDFEGWQGRSDYKAYIDNLFAVNIPTKFIQHYKVTQWENGKAVEMKDDKQQPYNWVPGMKTVLKDESSENTLTIERKSNNFANDQDGYRTRTMTLNGKQIFEGKPGDEKYLFPWSWDQNGKKLSAENEKLYHWNTNGGKTTWTVPTGWQGTVKVYELTELGKEKMKNVKIENGKITLDAKKSTPYVIYKGPKSNKDVKWSEGMHLIDTGFNSNSLKDWKIKGDSKAVKITKSEGNNNMLTISNNKKKVHVTQKLTDLKPNTRYAAYVGIDNRSEAQASLTITSNDKEYTNSTGKSIAKNYVRAYAHNTLGSEQAKADGQMTSTVDGTSYFQNMYVFFETGNRTSDVTIDLSRDSGNGASYFDDIRIVESNAENQVSDHKFVQDFENVVQGIYPFVIGNIEGVEDNRTHLSELHAPYTQRGWNQKIVNDVIAGKWSLKTNGLTEGDALVYQTIPQNFTFKPEVTYKITFDYEAGSDGTYSVVTGNAPFEEKGVLTKEELKSTASSDKNTRAGTYSFTLTGDKSGQSWFGIYSTNKAANTNGVKGSQANFNGYKDIMIDNLVIEVVPNKVKL</sequence>
<reference evidence="7 11" key="3">
    <citation type="submission" date="2023-03" db="EMBL/GenBank/DDBJ databases">
        <title>Genetic diversity of Bacillus cereus sensu lato isolates from Slovenia.</title>
        <authorList>
            <person name="Abdelli M."/>
        </authorList>
    </citation>
    <scope>NUCLEOTIDE SEQUENCE [LARGE SCALE GENOMIC DNA]</scope>
    <source>
        <strain evidence="7 11">SIBC61B</strain>
    </source>
</reference>
<dbReference type="InterPro" id="IPR049314">
    <property type="entry name" value="GH101_dom-5"/>
</dbReference>
<evidence type="ECO:0000259" key="3">
    <source>
        <dbReference type="Pfam" id="PF17974"/>
    </source>
</evidence>
<dbReference type="EMBL" id="JARPRV010000006">
    <property type="protein sequence ID" value="MDG0942149.1"/>
    <property type="molecule type" value="Genomic_DNA"/>
</dbReference>
<dbReference type="Gene3D" id="3.20.20.80">
    <property type="entry name" value="Glycosidases"/>
    <property type="match status" value="1"/>
</dbReference>
<dbReference type="CDD" id="cd14244">
    <property type="entry name" value="GH_101_like"/>
    <property type="match status" value="1"/>
</dbReference>
<dbReference type="SUPFAM" id="SSF82171">
    <property type="entry name" value="DPP6 N-terminal domain-like"/>
    <property type="match status" value="1"/>
</dbReference>
<feature type="domain" description="Glycosyl hydrolase 101 beta-sandwich" evidence="2">
    <location>
        <begin position="625"/>
        <end position="765"/>
    </location>
</feature>
<dbReference type="GO" id="GO:0033926">
    <property type="term" value="F:endo-alpha-N-acetylgalactosaminidase activity"/>
    <property type="evidence" value="ECO:0007669"/>
    <property type="project" value="UniProtKB-EC"/>
</dbReference>
<dbReference type="Pfam" id="PF17974">
    <property type="entry name" value="GalBD_like"/>
    <property type="match status" value="1"/>
</dbReference>
<dbReference type="Proteomes" id="UP000194422">
    <property type="component" value="Unassembled WGS sequence"/>
</dbReference>
<evidence type="ECO:0000313" key="11">
    <source>
        <dbReference type="Proteomes" id="UP001221338"/>
    </source>
</evidence>
<feature type="domain" description="Endo-alpha-N-acetylgalactosaminidase" evidence="3">
    <location>
        <begin position="964"/>
        <end position="1152"/>
    </location>
</feature>
<comment type="caution">
    <text evidence="6">The sequence shown here is derived from an EMBL/GenBank/DDBJ whole genome shotgun (WGS) entry which is preliminary data.</text>
</comment>
<evidence type="ECO:0000313" key="9">
    <source>
        <dbReference type="Proteomes" id="UP000194422"/>
    </source>
</evidence>
<protein>
    <submittedName>
        <fullName evidence="6">Cell surface protein</fullName>
    </submittedName>
    <submittedName>
        <fullName evidence="7 8">Endo-alpha-N-acetylgalactosaminidase</fullName>
        <ecNumber evidence="8">3.2.1.97</ecNumber>
    </submittedName>
</protein>
<keyword evidence="11" id="KW-1185">Reference proteome</keyword>
<dbReference type="EMBL" id="FWYW01000088">
    <property type="protein sequence ID" value="SME27324.1"/>
    <property type="molecule type" value="Genomic_DNA"/>
</dbReference>
<dbReference type="Pfam" id="PF17451">
    <property type="entry name" value="Glyco_hyd_101C"/>
    <property type="match status" value="1"/>
</dbReference>
<evidence type="ECO:0000313" key="7">
    <source>
        <dbReference type="EMBL" id="MDG0942149.1"/>
    </source>
</evidence>
<reference evidence="8 9" key="1">
    <citation type="submission" date="2017-04" db="EMBL/GenBank/DDBJ databases">
        <authorList>
            <person name="Criscuolo A."/>
        </authorList>
    </citation>
    <scope>NUCLEOTIDE SEQUENCE [LARGE SCALE GENOMIC DNA]</scope>
    <source>
        <strain evidence="8">16-00174</strain>
    </source>
</reference>
<dbReference type="RefSeq" id="WP_002081353.1">
    <property type="nucleotide sequence ID" value="NZ_CP045777.1"/>
</dbReference>
<dbReference type="InterPro" id="IPR035364">
    <property type="entry name" value="Beta_sandwich_GH101"/>
</dbReference>
<keyword evidence="8" id="KW-0326">Glycosidase</keyword>
<gene>
    <name evidence="8" type="ORF">BACERE00174_04341</name>
    <name evidence="6" type="ORF">FYW06_00925</name>
    <name evidence="7" type="ORF">P6U22_13180</name>
</gene>
<dbReference type="Proteomes" id="UP001221338">
    <property type="component" value="Unassembled WGS sequence"/>
</dbReference>
<dbReference type="AlphaFoldDB" id="A0A5M9H0E4"/>
<dbReference type="EMBL" id="VXCE01000001">
    <property type="protein sequence ID" value="KAA8480406.1"/>
    <property type="molecule type" value="Genomic_DNA"/>
</dbReference>
<dbReference type="Pfam" id="PF18080">
    <property type="entry name" value="Gal_mutarotas_3"/>
    <property type="match status" value="1"/>
</dbReference>
<feature type="domain" description="Endo-alpha-N-acetylgalactosaminidase" evidence="5">
    <location>
        <begin position="808"/>
        <end position="963"/>
    </location>
</feature>
<dbReference type="Gene3D" id="2.60.40.1180">
    <property type="entry name" value="Golgi alpha-mannosidase II"/>
    <property type="match status" value="1"/>
</dbReference>
<dbReference type="InterPro" id="IPR040502">
    <property type="entry name" value="GH101_dom-6"/>
</dbReference>
<dbReference type="Gene3D" id="2.70.98.10">
    <property type="match status" value="1"/>
</dbReference>
<dbReference type="Proteomes" id="UP000325411">
    <property type="component" value="Unassembled WGS sequence"/>
</dbReference>
<organism evidence="6 10">
    <name type="scientific">Bacillus paranthracis</name>
    <dbReference type="NCBI Taxonomy" id="2026186"/>
    <lineage>
        <taxon>Bacteria</taxon>
        <taxon>Bacillati</taxon>
        <taxon>Bacillota</taxon>
        <taxon>Bacilli</taxon>
        <taxon>Bacillales</taxon>
        <taxon>Bacillaceae</taxon>
        <taxon>Bacillus</taxon>
        <taxon>Bacillus cereus group</taxon>
    </lineage>
</organism>
<accession>A0A5M9H0E4</accession>
<proteinExistence type="predicted"/>
<dbReference type="GO" id="GO:0030246">
    <property type="term" value="F:carbohydrate binding"/>
    <property type="evidence" value="ECO:0007669"/>
    <property type="project" value="InterPro"/>
</dbReference>
<feature type="domain" description="Galactose mutarotase-like fold" evidence="4">
    <location>
        <begin position="59"/>
        <end position="324"/>
    </location>
</feature>
<dbReference type="Pfam" id="PF21466">
    <property type="entry name" value="GH101_dom-5"/>
    <property type="match status" value="1"/>
</dbReference>
<evidence type="ECO:0000313" key="6">
    <source>
        <dbReference type="EMBL" id="KAA8480406.1"/>
    </source>
</evidence>
<reference evidence="6 10" key="2">
    <citation type="submission" date="2019-09" db="EMBL/GenBank/DDBJ databases">
        <authorList>
            <person name="Geng P."/>
            <person name="Wan X."/>
            <person name="Zhou G."/>
            <person name="Yuan Z."/>
            <person name="Hu X."/>
        </authorList>
    </citation>
    <scope>NUCLEOTIDE SEQUENCE [LARGE SCALE GENOMIC DNA]</scope>
    <source>
        <strain evidence="6 10">EFR-4</strain>
    </source>
</reference>
<evidence type="ECO:0000259" key="2">
    <source>
        <dbReference type="Pfam" id="PF17451"/>
    </source>
</evidence>
<evidence type="ECO:0000259" key="4">
    <source>
        <dbReference type="Pfam" id="PF18080"/>
    </source>
</evidence>